<dbReference type="Proteomes" id="UP000756132">
    <property type="component" value="Chromosome 3"/>
</dbReference>
<dbReference type="AlphaFoldDB" id="A0A9Q8P6W1"/>
<reference evidence="2" key="2">
    <citation type="journal article" date="2022" name="Microb. Genom.">
        <title>A chromosome-scale genome assembly of the tomato pathogen Cladosporium fulvum reveals a compartmentalized genome architecture and the presence of a dispensable chromosome.</title>
        <authorList>
            <person name="Zaccaron A.Z."/>
            <person name="Chen L.H."/>
            <person name="Samaras A."/>
            <person name="Stergiopoulos I."/>
        </authorList>
    </citation>
    <scope>NUCLEOTIDE SEQUENCE</scope>
    <source>
        <strain evidence="2">Race5_Kim</strain>
    </source>
</reference>
<feature type="region of interest" description="Disordered" evidence="1">
    <location>
        <begin position="78"/>
        <end position="103"/>
    </location>
</feature>
<sequence length="178" mass="20382">MSSTPPHLEHPKSLNKIEKVRRQQEIRAAIALAAKQRARETQTSADREYALRLQEEYSIDGTELTAQIAAIDAAHRRAQAEREEAERAEAERQRVSRMRSLSPAQVRIMEREAEDERQRQYAQQMQDSIDEAVAAILQHQRSRFLHGALDPVHRTLSDGEPMPATEGELRSIIQRAVR</sequence>
<dbReference type="GeneID" id="71988327"/>
<accession>A0A9Q8P6W1</accession>
<organism evidence="2 3">
    <name type="scientific">Passalora fulva</name>
    <name type="common">Tomato leaf mold</name>
    <name type="synonym">Cladosporium fulvum</name>
    <dbReference type="NCBI Taxonomy" id="5499"/>
    <lineage>
        <taxon>Eukaryota</taxon>
        <taxon>Fungi</taxon>
        <taxon>Dikarya</taxon>
        <taxon>Ascomycota</taxon>
        <taxon>Pezizomycotina</taxon>
        <taxon>Dothideomycetes</taxon>
        <taxon>Dothideomycetidae</taxon>
        <taxon>Mycosphaerellales</taxon>
        <taxon>Mycosphaerellaceae</taxon>
        <taxon>Fulvia</taxon>
    </lineage>
</organism>
<evidence type="ECO:0000256" key="1">
    <source>
        <dbReference type="SAM" id="MobiDB-lite"/>
    </source>
</evidence>
<reference evidence="2" key="1">
    <citation type="submission" date="2021-12" db="EMBL/GenBank/DDBJ databases">
        <authorList>
            <person name="Zaccaron A."/>
            <person name="Stergiopoulos I."/>
        </authorList>
    </citation>
    <scope>NUCLEOTIDE SEQUENCE</scope>
    <source>
        <strain evidence="2">Race5_Kim</strain>
    </source>
</reference>
<gene>
    <name evidence="2" type="ORF">CLAFUR5_08449</name>
</gene>
<protein>
    <submittedName>
        <fullName evidence="2">Uncharacterized protein</fullName>
    </submittedName>
</protein>
<dbReference type="RefSeq" id="XP_047759623.1">
    <property type="nucleotide sequence ID" value="XM_047907597.1"/>
</dbReference>
<proteinExistence type="predicted"/>
<evidence type="ECO:0000313" key="3">
    <source>
        <dbReference type="Proteomes" id="UP000756132"/>
    </source>
</evidence>
<name>A0A9Q8P6W1_PASFU</name>
<dbReference type="EMBL" id="CP090165">
    <property type="protein sequence ID" value="UJO15257.1"/>
    <property type="molecule type" value="Genomic_DNA"/>
</dbReference>
<dbReference type="KEGG" id="ffu:CLAFUR5_08449"/>
<feature type="compositionally biased region" description="Basic and acidic residues" evidence="1">
    <location>
        <begin position="78"/>
        <end position="94"/>
    </location>
</feature>
<keyword evidence="3" id="KW-1185">Reference proteome</keyword>
<evidence type="ECO:0000313" key="2">
    <source>
        <dbReference type="EMBL" id="UJO15257.1"/>
    </source>
</evidence>